<keyword evidence="1" id="KW-0472">Membrane</keyword>
<reference evidence="2" key="1">
    <citation type="submission" date="2016-01" db="EMBL/GenBank/DDBJ databases">
        <authorList>
            <person name="Peeters C."/>
        </authorList>
    </citation>
    <scope>NUCLEOTIDE SEQUENCE</scope>
    <source>
        <strain evidence="2">LMG 29322</strain>
    </source>
</reference>
<keyword evidence="1" id="KW-1133">Transmembrane helix</keyword>
<sequence length="358" mass="39119">MSVKLPSGSDHRKSWFVRTQSRLYRSFSSAKVYGAAAIASALFTYVESTVKPAGAYATPELYILARAALLFGAFAAYIPLTRLWKKERQACFSSLLDIKVETWIRGSFGSLCLLFMSIALWKNPTQTFSYSFFLLHPLFTLLLTPFLINRKVDYRGQFWPITLSVTGAIGYSVANQLSEQGVAGLEIADSEQLFFEYAAPALAGLAFAGENLMSKRIDEKYKLDSTTISFQSAFVMAITMPLCALMAYLIMGQTPRFQWETPFIGNLMIASALGLAANILITTAFAEASDAQLPTVAVLDLAVLPYAVLIGLAATDITVIGGERSLISPAGGMLFIIMVGATWSVGIRNRKGRQQKPS</sequence>
<feature type="transmembrane region" description="Helical" evidence="1">
    <location>
        <begin position="63"/>
        <end position="81"/>
    </location>
</feature>
<feature type="transmembrane region" description="Helical" evidence="1">
    <location>
        <begin position="127"/>
        <end position="146"/>
    </location>
</feature>
<evidence type="ECO:0008006" key="4">
    <source>
        <dbReference type="Google" id="ProtNLM"/>
    </source>
</evidence>
<feature type="transmembrane region" description="Helical" evidence="1">
    <location>
        <begin position="263"/>
        <end position="286"/>
    </location>
</feature>
<gene>
    <name evidence="2" type="ORF">AWB79_05803</name>
</gene>
<dbReference type="EMBL" id="FCOA02000026">
    <property type="protein sequence ID" value="SAK84650.1"/>
    <property type="molecule type" value="Genomic_DNA"/>
</dbReference>
<organism evidence="2 3">
    <name type="scientific">Caballeronia hypogeia</name>
    <dbReference type="NCBI Taxonomy" id="1777140"/>
    <lineage>
        <taxon>Bacteria</taxon>
        <taxon>Pseudomonadati</taxon>
        <taxon>Pseudomonadota</taxon>
        <taxon>Betaproteobacteria</taxon>
        <taxon>Burkholderiales</taxon>
        <taxon>Burkholderiaceae</taxon>
        <taxon>Caballeronia</taxon>
    </lineage>
</organism>
<feature type="transmembrane region" description="Helical" evidence="1">
    <location>
        <begin position="298"/>
        <end position="320"/>
    </location>
</feature>
<keyword evidence="3" id="KW-1185">Reference proteome</keyword>
<dbReference type="AlphaFoldDB" id="A0A158CQZ2"/>
<feature type="transmembrane region" description="Helical" evidence="1">
    <location>
        <begin position="102"/>
        <end position="121"/>
    </location>
</feature>
<evidence type="ECO:0000313" key="3">
    <source>
        <dbReference type="Proteomes" id="UP000054851"/>
    </source>
</evidence>
<protein>
    <recommendedName>
        <fullName evidence="4">EamA-like transporter family protein</fullName>
    </recommendedName>
</protein>
<dbReference type="OrthoDB" id="9897401at2"/>
<feature type="transmembrane region" description="Helical" evidence="1">
    <location>
        <begin position="23"/>
        <end position="43"/>
    </location>
</feature>
<evidence type="ECO:0000313" key="2">
    <source>
        <dbReference type="EMBL" id="SAK84650.1"/>
    </source>
</evidence>
<dbReference type="Proteomes" id="UP000054851">
    <property type="component" value="Unassembled WGS sequence"/>
</dbReference>
<proteinExistence type="predicted"/>
<keyword evidence="1" id="KW-0812">Transmembrane</keyword>
<name>A0A158CQZ2_9BURK</name>
<dbReference type="RefSeq" id="WP_061170873.1">
    <property type="nucleotide sequence ID" value="NZ_FCOA02000026.1"/>
</dbReference>
<feature type="transmembrane region" description="Helical" evidence="1">
    <location>
        <begin position="326"/>
        <end position="346"/>
    </location>
</feature>
<evidence type="ECO:0000256" key="1">
    <source>
        <dbReference type="SAM" id="Phobius"/>
    </source>
</evidence>
<comment type="caution">
    <text evidence="2">The sequence shown here is derived from an EMBL/GenBank/DDBJ whole genome shotgun (WGS) entry which is preliminary data.</text>
</comment>
<feature type="transmembrane region" description="Helical" evidence="1">
    <location>
        <begin position="233"/>
        <end position="251"/>
    </location>
</feature>
<accession>A0A158CQZ2</accession>